<dbReference type="EMBL" id="CAJPEX010015583">
    <property type="protein sequence ID" value="CAG0925638.1"/>
    <property type="molecule type" value="Genomic_DNA"/>
</dbReference>
<evidence type="ECO:0000313" key="1">
    <source>
        <dbReference type="EMBL" id="CAD7285486.1"/>
    </source>
</evidence>
<keyword evidence="2" id="KW-1185">Reference proteome</keyword>
<organism evidence="1">
    <name type="scientific">Notodromas monacha</name>
    <dbReference type="NCBI Taxonomy" id="399045"/>
    <lineage>
        <taxon>Eukaryota</taxon>
        <taxon>Metazoa</taxon>
        <taxon>Ecdysozoa</taxon>
        <taxon>Arthropoda</taxon>
        <taxon>Crustacea</taxon>
        <taxon>Oligostraca</taxon>
        <taxon>Ostracoda</taxon>
        <taxon>Podocopa</taxon>
        <taxon>Podocopida</taxon>
        <taxon>Cypridocopina</taxon>
        <taxon>Cypridoidea</taxon>
        <taxon>Cyprididae</taxon>
        <taxon>Notodromas</taxon>
    </lineage>
</organism>
<sequence length="116" mass="12885">MVLLAVFPEMCSGGIRQHRDTKAKFNKEADLERPDINFKADDGRELEPSEAFNEESYNALTQEYDALYDFIGGLVLVAGSDELEGFILACHKNNSSDCGFIMDNNEDWVSKAGDGI</sequence>
<gene>
    <name evidence="1" type="ORF">NMOB1V02_LOCUS13088</name>
</gene>
<dbReference type="EMBL" id="OA897620">
    <property type="protein sequence ID" value="CAD7285486.1"/>
    <property type="molecule type" value="Genomic_DNA"/>
</dbReference>
<dbReference type="Proteomes" id="UP000678499">
    <property type="component" value="Unassembled WGS sequence"/>
</dbReference>
<reference evidence="1" key="1">
    <citation type="submission" date="2020-11" db="EMBL/GenBank/DDBJ databases">
        <authorList>
            <person name="Tran Van P."/>
        </authorList>
    </citation>
    <scope>NUCLEOTIDE SEQUENCE</scope>
</reference>
<protein>
    <submittedName>
        <fullName evidence="1">Uncharacterized protein</fullName>
    </submittedName>
</protein>
<evidence type="ECO:0000313" key="2">
    <source>
        <dbReference type="Proteomes" id="UP000678499"/>
    </source>
</evidence>
<dbReference type="AlphaFoldDB" id="A0A7R9C1E1"/>
<proteinExistence type="predicted"/>
<accession>A0A7R9C1E1</accession>
<name>A0A7R9C1E1_9CRUS</name>
<feature type="non-terminal residue" evidence="1">
    <location>
        <position position="116"/>
    </location>
</feature>